<name>A0A6G1ICB5_9PLEO</name>
<dbReference type="EMBL" id="MU005648">
    <property type="protein sequence ID" value="KAF2675765.1"/>
    <property type="molecule type" value="Genomic_DNA"/>
</dbReference>
<organism evidence="2 3">
    <name type="scientific">Lentithecium fluviatile CBS 122367</name>
    <dbReference type="NCBI Taxonomy" id="1168545"/>
    <lineage>
        <taxon>Eukaryota</taxon>
        <taxon>Fungi</taxon>
        <taxon>Dikarya</taxon>
        <taxon>Ascomycota</taxon>
        <taxon>Pezizomycotina</taxon>
        <taxon>Dothideomycetes</taxon>
        <taxon>Pleosporomycetidae</taxon>
        <taxon>Pleosporales</taxon>
        <taxon>Massarineae</taxon>
        <taxon>Lentitheciaceae</taxon>
        <taxon>Lentithecium</taxon>
    </lineage>
</organism>
<sequence>MKTPPPFISPSLLHPTLASSSPPLLHANQRPQQLLAVEGFNSPPKVAIPDPLAYPARSWWSPEPLERCHTPGRSASDYESTREESPLFEPESPMLNNTAPSREPHEGTPMDDHGIRDFGAGEEKKVDESALEHDYPPPQQHHPDQNVDCDRNGSVAPPVDTRIRRESSDDDVPLRNRRAARDPYGYSSDTIVVRRERPTQESNNCSSDTMRDRPRLRESIKELAKKPHKKPGPKPWSTKPIMKNDMDAKMEVIREIEDLWGKGFIKAYIPKCHRPLVKKRKGGKRTIYREHETNPKNWLPSVLKAILMIARITDDKLWLKKAMGEVVRYRIKNTGNRKPQLVTTDFDVIEDMLTRNWECAESFEIRYKHLLMAQPKEERQTDEDVEHILGAGRSGSDKDSDDEEASRKESDDDMDEDMTGLDEDEEDFGKYVAKQELSDGYMQKSGYVQNAPHYPPKAIVPAKPSKQAKSSVKQPGPAKKPPYPQMFGYGSYSPYPGYGSPMNGYGPPMPGFPPHMKGFHPHLWGYNPYGGYGQQNPGKDARNPGQPGLYGYPGMPPFHPHQPMTLSPSMASSDLRGYPANANNDRSGFDHGDDVSNPDRRDDHFSPFRHSKHGSRAPVGEEAPARMYGMGMGGMGIKTPSEPLSPRMVDVEPRVKREPGVEDRPITIEDFDGPTNYLQGGQSEEPDEDADEATRLELEEAEAQHKLLQLRKKLAMTKAKKNSC</sequence>
<accession>A0A6G1ICB5</accession>
<evidence type="ECO:0000256" key="1">
    <source>
        <dbReference type="SAM" id="MobiDB-lite"/>
    </source>
</evidence>
<feature type="compositionally biased region" description="Basic and acidic residues" evidence="1">
    <location>
        <begin position="587"/>
        <end position="606"/>
    </location>
</feature>
<feature type="compositionally biased region" description="Basic and acidic residues" evidence="1">
    <location>
        <begin position="653"/>
        <end position="667"/>
    </location>
</feature>
<feature type="region of interest" description="Disordered" evidence="1">
    <location>
        <begin position="1"/>
        <end position="29"/>
    </location>
</feature>
<feature type="region of interest" description="Disordered" evidence="1">
    <location>
        <begin position="530"/>
        <end position="626"/>
    </location>
</feature>
<evidence type="ECO:0000313" key="3">
    <source>
        <dbReference type="Proteomes" id="UP000799291"/>
    </source>
</evidence>
<feature type="compositionally biased region" description="Acidic residues" evidence="1">
    <location>
        <begin position="411"/>
        <end position="427"/>
    </location>
</feature>
<gene>
    <name evidence="2" type="ORF">K458DRAFT_410972</name>
</gene>
<protein>
    <submittedName>
        <fullName evidence="2">Uncharacterized protein</fullName>
    </submittedName>
</protein>
<proteinExistence type="predicted"/>
<dbReference type="OrthoDB" id="3800150at2759"/>
<evidence type="ECO:0000313" key="2">
    <source>
        <dbReference type="EMBL" id="KAF2675765.1"/>
    </source>
</evidence>
<feature type="compositionally biased region" description="Basic and acidic residues" evidence="1">
    <location>
        <begin position="102"/>
        <end position="151"/>
    </location>
</feature>
<reference evidence="2" key="1">
    <citation type="journal article" date="2020" name="Stud. Mycol.">
        <title>101 Dothideomycetes genomes: a test case for predicting lifestyles and emergence of pathogens.</title>
        <authorList>
            <person name="Haridas S."/>
            <person name="Albert R."/>
            <person name="Binder M."/>
            <person name="Bloem J."/>
            <person name="Labutti K."/>
            <person name="Salamov A."/>
            <person name="Andreopoulos B."/>
            <person name="Baker S."/>
            <person name="Barry K."/>
            <person name="Bills G."/>
            <person name="Bluhm B."/>
            <person name="Cannon C."/>
            <person name="Castanera R."/>
            <person name="Culley D."/>
            <person name="Daum C."/>
            <person name="Ezra D."/>
            <person name="Gonzalez J."/>
            <person name="Henrissat B."/>
            <person name="Kuo A."/>
            <person name="Liang C."/>
            <person name="Lipzen A."/>
            <person name="Lutzoni F."/>
            <person name="Magnuson J."/>
            <person name="Mondo S."/>
            <person name="Nolan M."/>
            <person name="Ohm R."/>
            <person name="Pangilinan J."/>
            <person name="Park H.-J."/>
            <person name="Ramirez L."/>
            <person name="Alfaro M."/>
            <person name="Sun H."/>
            <person name="Tritt A."/>
            <person name="Yoshinaga Y."/>
            <person name="Zwiers L.-H."/>
            <person name="Turgeon B."/>
            <person name="Goodwin S."/>
            <person name="Spatafora J."/>
            <person name="Crous P."/>
            <person name="Grigoriev I."/>
        </authorList>
    </citation>
    <scope>NUCLEOTIDE SEQUENCE</scope>
    <source>
        <strain evidence="2">CBS 122367</strain>
    </source>
</reference>
<feature type="region of interest" description="Disordered" evidence="1">
    <location>
        <begin position="376"/>
        <end position="427"/>
    </location>
</feature>
<feature type="region of interest" description="Disordered" evidence="1">
    <location>
        <begin position="446"/>
        <end position="484"/>
    </location>
</feature>
<dbReference type="Proteomes" id="UP000799291">
    <property type="component" value="Unassembled WGS sequence"/>
</dbReference>
<dbReference type="AlphaFoldDB" id="A0A6G1ICB5"/>
<feature type="region of interest" description="Disordered" evidence="1">
    <location>
        <begin position="61"/>
        <end position="216"/>
    </location>
</feature>
<feature type="region of interest" description="Disordered" evidence="1">
    <location>
        <begin position="653"/>
        <end position="693"/>
    </location>
</feature>
<feature type="region of interest" description="Disordered" evidence="1">
    <location>
        <begin position="222"/>
        <end position="241"/>
    </location>
</feature>
<keyword evidence="3" id="KW-1185">Reference proteome</keyword>